<feature type="domain" description="PLAT" evidence="3">
    <location>
        <begin position="1"/>
        <end position="43"/>
    </location>
</feature>
<accession>A0A915J0Z7</accession>
<dbReference type="WBParaSite" id="nRc.2.0.1.t20136-RA">
    <property type="protein sequence ID" value="nRc.2.0.1.t20136-RA"/>
    <property type="gene ID" value="nRc.2.0.1.g20136"/>
</dbReference>
<proteinExistence type="predicted"/>
<protein>
    <submittedName>
        <fullName evidence="5">PLAT domain-containing protein</fullName>
    </submittedName>
</protein>
<dbReference type="InterPro" id="IPR001024">
    <property type="entry name" value="PLAT/LH2_dom"/>
</dbReference>
<sequence>FGAAWHLEKVAVHDASANVTYVFPCNKWLSKKDDDRQLCRVLNVEATSKKIPRHFQMQREAEAKMAAEAAKKSATQQPQQATPYPVYQQGYAPQGKISQPSAPHETSPQSRATAPYPTQHSPLYPMAQLGYMPQGEMMNAQQSQGILGQAPAPYASQQAPYPPIPSQGQSYQQSQNIAPQSQAPYQSQQSPYLIGQYAPQGQMQQYATGFTSQPYVTQGAYQQAYNQQMPAYQSPFG</sequence>
<dbReference type="Gene3D" id="2.60.60.20">
    <property type="entry name" value="PLAT/LH2 domain"/>
    <property type="match status" value="1"/>
</dbReference>
<comment type="caution">
    <text evidence="1">Lacks conserved residue(s) required for the propagation of feature annotation.</text>
</comment>
<feature type="compositionally biased region" description="Low complexity" evidence="2">
    <location>
        <begin position="72"/>
        <end position="89"/>
    </location>
</feature>
<feature type="compositionally biased region" description="Polar residues" evidence="2">
    <location>
        <begin position="96"/>
        <end position="121"/>
    </location>
</feature>
<feature type="region of interest" description="Disordered" evidence="2">
    <location>
        <begin position="59"/>
        <end position="122"/>
    </location>
</feature>
<evidence type="ECO:0000259" key="3">
    <source>
        <dbReference type="PROSITE" id="PS50095"/>
    </source>
</evidence>
<dbReference type="AlphaFoldDB" id="A0A915J0Z7"/>
<feature type="region of interest" description="Disordered" evidence="2">
    <location>
        <begin position="153"/>
        <end position="184"/>
    </location>
</feature>
<evidence type="ECO:0000256" key="1">
    <source>
        <dbReference type="PROSITE-ProRule" id="PRU00152"/>
    </source>
</evidence>
<evidence type="ECO:0000256" key="2">
    <source>
        <dbReference type="SAM" id="MobiDB-lite"/>
    </source>
</evidence>
<reference evidence="5" key="1">
    <citation type="submission" date="2022-11" db="UniProtKB">
        <authorList>
            <consortium name="WormBaseParasite"/>
        </authorList>
    </citation>
    <scope>IDENTIFICATION</scope>
</reference>
<dbReference type="PROSITE" id="PS50095">
    <property type="entry name" value="PLAT"/>
    <property type="match status" value="1"/>
</dbReference>
<name>A0A915J0Z7_ROMCU</name>
<feature type="compositionally biased region" description="Polar residues" evidence="2">
    <location>
        <begin position="168"/>
        <end position="177"/>
    </location>
</feature>
<dbReference type="InterPro" id="IPR036392">
    <property type="entry name" value="PLAT/LH2_dom_sf"/>
</dbReference>
<feature type="compositionally biased region" description="Basic and acidic residues" evidence="2">
    <location>
        <begin position="59"/>
        <end position="71"/>
    </location>
</feature>
<dbReference type="SUPFAM" id="SSF49723">
    <property type="entry name" value="Lipase/lipooxygenase domain (PLAT/LH2 domain)"/>
    <property type="match status" value="1"/>
</dbReference>
<evidence type="ECO:0000313" key="4">
    <source>
        <dbReference type="Proteomes" id="UP000887565"/>
    </source>
</evidence>
<dbReference type="Proteomes" id="UP000887565">
    <property type="component" value="Unplaced"/>
</dbReference>
<keyword evidence="4" id="KW-1185">Reference proteome</keyword>
<organism evidence="4 5">
    <name type="scientific">Romanomermis culicivorax</name>
    <name type="common">Nematode worm</name>
    <dbReference type="NCBI Taxonomy" id="13658"/>
    <lineage>
        <taxon>Eukaryota</taxon>
        <taxon>Metazoa</taxon>
        <taxon>Ecdysozoa</taxon>
        <taxon>Nematoda</taxon>
        <taxon>Enoplea</taxon>
        <taxon>Dorylaimia</taxon>
        <taxon>Mermithida</taxon>
        <taxon>Mermithoidea</taxon>
        <taxon>Mermithidae</taxon>
        <taxon>Romanomermis</taxon>
    </lineage>
</organism>
<evidence type="ECO:0000313" key="5">
    <source>
        <dbReference type="WBParaSite" id="nRc.2.0.1.t20136-RA"/>
    </source>
</evidence>